<keyword evidence="4" id="KW-1185">Reference proteome</keyword>
<protein>
    <submittedName>
        <fullName evidence="3">Putative endonuclease</fullName>
    </submittedName>
</protein>
<dbReference type="RefSeq" id="WP_112716054.1">
    <property type="nucleotide sequence ID" value="NZ_LS483250.1"/>
</dbReference>
<organism evidence="3 4">
    <name type="scientific">Moritella yayanosii</name>
    <dbReference type="NCBI Taxonomy" id="69539"/>
    <lineage>
        <taxon>Bacteria</taxon>
        <taxon>Pseudomonadati</taxon>
        <taxon>Pseudomonadota</taxon>
        <taxon>Gammaproteobacteria</taxon>
        <taxon>Alteromonadales</taxon>
        <taxon>Moritellaceae</taxon>
        <taxon>Moritella</taxon>
    </lineage>
</organism>
<dbReference type="PANTHER" id="PTHR10983">
    <property type="entry name" value="1-ACYLGLYCEROL-3-PHOSPHATE ACYLTRANSFERASE-RELATED"/>
    <property type="match status" value="1"/>
</dbReference>
<evidence type="ECO:0000259" key="2">
    <source>
        <dbReference type="SMART" id="SM00563"/>
    </source>
</evidence>
<dbReference type="Proteomes" id="UP000250163">
    <property type="component" value="Chromosome MORIYA"/>
</dbReference>
<dbReference type="GO" id="GO:0016746">
    <property type="term" value="F:acyltransferase activity"/>
    <property type="evidence" value="ECO:0007669"/>
    <property type="project" value="InterPro"/>
</dbReference>
<keyword evidence="1" id="KW-0812">Transmembrane</keyword>
<dbReference type="OrthoDB" id="319710at2"/>
<keyword evidence="3" id="KW-0378">Hydrolase</keyword>
<dbReference type="GO" id="GO:0004519">
    <property type="term" value="F:endonuclease activity"/>
    <property type="evidence" value="ECO:0007669"/>
    <property type="project" value="UniProtKB-KW"/>
</dbReference>
<sequence>MLSTFTQKLTGTIAFLSYLFNTIFWLIPIVMFSLLKSMLPFNTAQKRLNHLLDGSASNWVSVNSIIQKVIGGPNIQVTGIDGLSLNKWYMVISNHQSWVDILVLQRVLNGKIPFLKFFLKKELIFVPFLGLAWWALDFPFMKRYSKKFLAKNPHMRGKDIETTKKACAKFKHKPVSVMTFVEGTRFTQHKHSQQASTFTHLLKPKAGGIAFALDAMNGQLTTLVNVTIYYPQGIPTLWQFISGQVQQIQVQISTQDINSNYIGDYLNDKAFQTNFQQWINELWLNKDQALEKLKLMNKVEADIESKDKLTATFYQHK</sequence>
<dbReference type="NCBIfam" id="NF010621">
    <property type="entry name" value="PRK14014.1"/>
    <property type="match status" value="1"/>
</dbReference>
<gene>
    <name evidence="3" type="primary">yihG</name>
    <name evidence="3" type="ORF">MORIYA_2924</name>
</gene>
<keyword evidence="3" id="KW-0540">Nuclease</keyword>
<evidence type="ECO:0000313" key="3">
    <source>
        <dbReference type="EMBL" id="SQD79386.1"/>
    </source>
</evidence>
<accession>A0A330LT85</accession>
<keyword evidence="3" id="KW-0255">Endonuclease</keyword>
<evidence type="ECO:0000256" key="1">
    <source>
        <dbReference type="SAM" id="Phobius"/>
    </source>
</evidence>
<dbReference type="Pfam" id="PF01553">
    <property type="entry name" value="Acyltransferase"/>
    <property type="match status" value="1"/>
</dbReference>
<evidence type="ECO:0000313" key="4">
    <source>
        <dbReference type="Proteomes" id="UP000250163"/>
    </source>
</evidence>
<dbReference type="SMART" id="SM00563">
    <property type="entry name" value="PlsC"/>
    <property type="match status" value="1"/>
</dbReference>
<dbReference type="InterPro" id="IPR002123">
    <property type="entry name" value="Plipid/glycerol_acylTrfase"/>
</dbReference>
<keyword evidence="1" id="KW-1133">Transmembrane helix</keyword>
<feature type="transmembrane region" description="Helical" evidence="1">
    <location>
        <begin position="12"/>
        <end position="35"/>
    </location>
</feature>
<name>A0A330LT85_9GAMM</name>
<reference evidence="4" key="1">
    <citation type="submission" date="2018-05" db="EMBL/GenBank/DDBJ databases">
        <authorList>
            <person name="Cea G.-C."/>
            <person name="William W."/>
        </authorList>
    </citation>
    <scope>NUCLEOTIDE SEQUENCE [LARGE SCALE GENOMIC DNA]</scope>
    <source>
        <strain evidence="4">DB21MT 5</strain>
    </source>
</reference>
<keyword evidence="1" id="KW-0472">Membrane</keyword>
<dbReference type="EMBL" id="LS483250">
    <property type="protein sequence ID" value="SQD79386.1"/>
    <property type="molecule type" value="Genomic_DNA"/>
</dbReference>
<dbReference type="SUPFAM" id="SSF69593">
    <property type="entry name" value="Glycerol-3-phosphate (1)-acyltransferase"/>
    <property type="match status" value="1"/>
</dbReference>
<dbReference type="CDD" id="cd07990">
    <property type="entry name" value="LPLAT_LCLAT1-like"/>
    <property type="match status" value="1"/>
</dbReference>
<dbReference type="KEGG" id="mya:MORIYA_2924"/>
<dbReference type="PANTHER" id="PTHR10983:SF16">
    <property type="entry name" value="LYSOCARDIOLIPIN ACYLTRANSFERASE 1"/>
    <property type="match status" value="1"/>
</dbReference>
<feature type="domain" description="Phospholipid/glycerol acyltransferase" evidence="2">
    <location>
        <begin position="89"/>
        <end position="231"/>
    </location>
</feature>
<proteinExistence type="predicted"/>
<dbReference type="AlphaFoldDB" id="A0A330LT85"/>